<feature type="coiled-coil region" evidence="1">
    <location>
        <begin position="6"/>
        <end position="56"/>
    </location>
</feature>
<protein>
    <submittedName>
        <fullName evidence="2">Uncharacterized protein</fullName>
    </submittedName>
</protein>
<keyword evidence="1" id="KW-0175">Coiled coil</keyword>
<dbReference type="RefSeq" id="WP_154322740.1">
    <property type="nucleotide sequence ID" value="NZ_CP045695.1"/>
</dbReference>
<evidence type="ECO:0000313" key="3">
    <source>
        <dbReference type="Proteomes" id="UP000462363"/>
    </source>
</evidence>
<name>A0A844F927_CLOSV</name>
<dbReference type="Proteomes" id="UP000462363">
    <property type="component" value="Unassembled WGS sequence"/>
</dbReference>
<dbReference type="EMBL" id="VUMB01000002">
    <property type="protein sequence ID" value="MSS38981.1"/>
    <property type="molecule type" value="Genomic_DNA"/>
</dbReference>
<organism evidence="2 3">
    <name type="scientific">Clostridium scindens (strain JCM 10418 / VPI 12708)</name>
    <dbReference type="NCBI Taxonomy" id="29347"/>
    <lineage>
        <taxon>Bacteria</taxon>
        <taxon>Bacillati</taxon>
        <taxon>Bacillota</taxon>
        <taxon>Clostridia</taxon>
        <taxon>Lachnospirales</taxon>
        <taxon>Lachnospiraceae</taxon>
    </lineage>
</organism>
<gene>
    <name evidence="2" type="ORF">FYJ37_01105</name>
</gene>
<sequence>MSMITISTIDKRIAETKERIESLRKLNASPMIDFQIAEFERRLESLISKKMEISEALSKEQIKFRLYGDNISTGKISNRILVSVLDGFQEMIDNIANTLIGSDSSRGSVKDYAKQIADFQVCGMFPGSFGVILEKEYEQIEMTTELYQTDKVLNEFFSILEYSDGGEELIDRIAPYGQRTVKHYKNWLNQMKDNLVNIEVDWKNEQSEIRRMELKYSKAPGIIFTLDSIGDIRDEEIEIANAIITGINIRKNTFEVTTEDNQIIKGKAQLETLIKASSKFGKEVGVSLVKSTCELYTGALKESWFLSDVN</sequence>
<comment type="caution">
    <text evidence="2">The sequence shown here is derived from an EMBL/GenBank/DDBJ whole genome shotgun (WGS) entry which is preliminary data.</text>
</comment>
<reference evidence="2 3" key="1">
    <citation type="submission" date="2019-08" db="EMBL/GenBank/DDBJ databases">
        <title>In-depth cultivation of the pig gut microbiome towards novel bacterial diversity and tailored functional studies.</title>
        <authorList>
            <person name="Wylensek D."/>
            <person name="Hitch T.C.A."/>
            <person name="Clavel T."/>
        </authorList>
    </citation>
    <scope>NUCLEOTIDE SEQUENCE [LARGE SCALE GENOMIC DNA]</scope>
    <source>
        <strain evidence="2 3">BL-389-WT-3D</strain>
    </source>
</reference>
<proteinExistence type="predicted"/>
<evidence type="ECO:0000313" key="2">
    <source>
        <dbReference type="EMBL" id="MSS38981.1"/>
    </source>
</evidence>
<dbReference type="AlphaFoldDB" id="A0A844F927"/>
<evidence type="ECO:0000256" key="1">
    <source>
        <dbReference type="SAM" id="Coils"/>
    </source>
</evidence>
<accession>A0A844F927</accession>